<feature type="compositionally biased region" description="Low complexity" evidence="1">
    <location>
        <begin position="1"/>
        <end position="10"/>
    </location>
</feature>
<name>A0A830GGI6_9EURY</name>
<comment type="caution">
    <text evidence="3">The sequence shown here is derived from an EMBL/GenBank/DDBJ whole genome shotgun (WGS) entry which is preliminary data.</text>
</comment>
<feature type="compositionally biased region" description="Acidic residues" evidence="1">
    <location>
        <begin position="242"/>
        <end position="255"/>
    </location>
</feature>
<dbReference type="InterPro" id="IPR000086">
    <property type="entry name" value="NUDIX_hydrolase_dom"/>
</dbReference>
<evidence type="ECO:0000259" key="2">
    <source>
        <dbReference type="PROSITE" id="PS51462"/>
    </source>
</evidence>
<feature type="region of interest" description="Disordered" evidence="1">
    <location>
        <begin position="236"/>
        <end position="255"/>
    </location>
</feature>
<sequence>MTGDDGTQDVGGDKPAADTDEQFGSDPAEQAAEAGENVIDKVNQINVERKLDDLRAMYGDLPVTEETYELSAGDYAEVFAATNSTGYDGNSVAFLTRDGETFPELSENIPEQAGHDTRDRVLMVLGRGADLWALPGGGEGQQYESMQGTTLRRMAEQTGVRGTIEDVDEVFHRKYYPDTDADGSVHTLDVYFRAEYASGSIDVDESELVGAAWFAEPPEHMTEGAERLWKQFLEARDRGDELDGERDDTAADDAA</sequence>
<evidence type="ECO:0000313" key="4">
    <source>
        <dbReference type="Proteomes" id="UP000605784"/>
    </source>
</evidence>
<dbReference type="Pfam" id="PF00293">
    <property type="entry name" value="NUDIX"/>
    <property type="match status" value="1"/>
</dbReference>
<dbReference type="Proteomes" id="UP000605784">
    <property type="component" value="Unassembled WGS sequence"/>
</dbReference>
<evidence type="ECO:0000313" key="3">
    <source>
        <dbReference type="EMBL" id="GGN85963.1"/>
    </source>
</evidence>
<feature type="domain" description="Nudix hydrolase" evidence="2">
    <location>
        <begin position="86"/>
        <end position="237"/>
    </location>
</feature>
<feature type="region of interest" description="Disordered" evidence="1">
    <location>
        <begin position="1"/>
        <end position="38"/>
    </location>
</feature>
<dbReference type="EMBL" id="BMOU01000001">
    <property type="protein sequence ID" value="GGN85963.1"/>
    <property type="molecule type" value="Genomic_DNA"/>
</dbReference>
<keyword evidence="4" id="KW-1185">Reference proteome</keyword>
<dbReference type="SUPFAM" id="SSF55811">
    <property type="entry name" value="Nudix"/>
    <property type="match status" value="1"/>
</dbReference>
<reference evidence="3" key="1">
    <citation type="journal article" date="2014" name="Int. J. Syst. Evol. Microbiol.">
        <title>Complete genome sequence of Corynebacterium casei LMG S-19264T (=DSM 44701T), isolated from a smear-ripened cheese.</title>
        <authorList>
            <consortium name="US DOE Joint Genome Institute (JGI-PGF)"/>
            <person name="Walter F."/>
            <person name="Albersmeier A."/>
            <person name="Kalinowski J."/>
            <person name="Ruckert C."/>
        </authorList>
    </citation>
    <scope>NUCLEOTIDE SEQUENCE</scope>
    <source>
        <strain evidence="3">JCM 17820</strain>
    </source>
</reference>
<accession>A0A830GGI6</accession>
<protein>
    <recommendedName>
        <fullName evidence="2">Nudix hydrolase domain-containing protein</fullName>
    </recommendedName>
</protein>
<organism evidence="3 4">
    <name type="scientific">Haloarcula pellucida</name>
    <dbReference type="NCBI Taxonomy" id="1427151"/>
    <lineage>
        <taxon>Archaea</taxon>
        <taxon>Methanobacteriati</taxon>
        <taxon>Methanobacteriota</taxon>
        <taxon>Stenosarchaea group</taxon>
        <taxon>Halobacteria</taxon>
        <taxon>Halobacteriales</taxon>
        <taxon>Haloarculaceae</taxon>
        <taxon>Haloarcula</taxon>
    </lineage>
</organism>
<gene>
    <name evidence="3" type="ORF">GCM10009030_03110</name>
</gene>
<reference evidence="3" key="2">
    <citation type="submission" date="2020-09" db="EMBL/GenBank/DDBJ databases">
        <authorList>
            <person name="Sun Q."/>
            <person name="Ohkuma M."/>
        </authorList>
    </citation>
    <scope>NUCLEOTIDE SEQUENCE</scope>
    <source>
        <strain evidence="3">JCM 17820</strain>
    </source>
</reference>
<proteinExistence type="predicted"/>
<dbReference type="RefSeq" id="WP_188993914.1">
    <property type="nucleotide sequence ID" value="NZ_BMOU01000001.1"/>
</dbReference>
<evidence type="ECO:0000256" key="1">
    <source>
        <dbReference type="SAM" id="MobiDB-lite"/>
    </source>
</evidence>
<dbReference type="Gene3D" id="3.90.79.10">
    <property type="entry name" value="Nucleoside Triphosphate Pyrophosphohydrolase"/>
    <property type="match status" value="1"/>
</dbReference>
<dbReference type="CDD" id="cd02883">
    <property type="entry name" value="NUDIX_Hydrolase"/>
    <property type="match status" value="1"/>
</dbReference>
<dbReference type="InterPro" id="IPR015797">
    <property type="entry name" value="NUDIX_hydrolase-like_dom_sf"/>
</dbReference>
<dbReference type="PROSITE" id="PS51462">
    <property type="entry name" value="NUDIX"/>
    <property type="match status" value="1"/>
</dbReference>
<dbReference type="AlphaFoldDB" id="A0A830GGI6"/>